<dbReference type="InterPro" id="IPR050872">
    <property type="entry name" value="PPR_P_subfamily"/>
</dbReference>
<protein>
    <submittedName>
        <fullName evidence="5">Pentatricopeptide repeat-containing protein</fullName>
    </submittedName>
</protein>
<dbReference type="EMBL" id="CM003375">
    <property type="protein sequence ID" value="KOM44653.1"/>
    <property type="molecule type" value="Genomic_DNA"/>
</dbReference>
<name>A0A0L9UPI3_PHAAN</name>
<keyword evidence="2" id="KW-0677">Repeat</keyword>
<evidence type="ECO:0000313" key="8">
    <source>
        <dbReference type="Proteomes" id="UP000743370"/>
    </source>
</evidence>
<dbReference type="Proteomes" id="UP000743370">
    <property type="component" value="Unassembled WGS sequence"/>
</dbReference>
<dbReference type="OrthoDB" id="185373at2759"/>
<dbReference type="Pfam" id="PF23276">
    <property type="entry name" value="TPR_24"/>
    <property type="match status" value="1"/>
</dbReference>
<dbReference type="InterPro" id="IPR002885">
    <property type="entry name" value="PPR_rpt"/>
</dbReference>
<feature type="repeat" description="PPR" evidence="3">
    <location>
        <begin position="307"/>
        <end position="341"/>
    </location>
</feature>
<feature type="repeat" description="PPR" evidence="3">
    <location>
        <begin position="342"/>
        <end position="376"/>
    </location>
</feature>
<reference evidence="6" key="2">
    <citation type="submission" date="2015-02" db="EMBL/GenBank/DDBJ databases">
        <authorList>
            <person name="Chooi Y.-H."/>
        </authorList>
    </citation>
    <scope>NUCLEOTIDE SEQUENCE</scope>
    <source>
        <tissue evidence="6">Seedling</tissue>
    </source>
</reference>
<evidence type="ECO:0000313" key="6">
    <source>
        <dbReference type="EMBL" id="KOM44653.1"/>
    </source>
</evidence>
<reference evidence="7" key="1">
    <citation type="journal article" date="2015" name="Proc. Natl. Acad. Sci. U.S.A.">
        <title>Genome sequencing of adzuki bean (Vigna angularis) provides insight into high starch and low fat accumulation and domestication.</title>
        <authorList>
            <person name="Yang K."/>
            <person name="Tian Z."/>
            <person name="Chen C."/>
            <person name="Luo L."/>
            <person name="Zhao B."/>
            <person name="Wang Z."/>
            <person name="Yu L."/>
            <person name="Li Y."/>
            <person name="Sun Y."/>
            <person name="Li W."/>
            <person name="Chen Y."/>
            <person name="Li Y."/>
            <person name="Zhang Y."/>
            <person name="Ai D."/>
            <person name="Zhao J."/>
            <person name="Shang C."/>
            <person name="Ma Y."/>
            <person name="Wu B."/>
            <person name="Wang M."/>
            <person name="Gao L."/>
            <person name="Sun D."/>
            <person name="Zhang P."/>
            <person name="Guo F."/>
            <person name="Wang W."/>
            <person name="Li Y."/>
            <person name="Wang J."/>
            <person name="Varshney R.K."/>
            <person name="Wang J."/>
            <person name="Ling H.Q."/>
            <person name="Wan P."/>
        </authorList>
    </citation>
    <scope>NUCLEOTIDE SEQUENCE</scope>
    <source>
        <strain evidence="7">cv. Jingnong 6</strain>
    </source>
</reference>
<comment type="similarity">
    <text evidence="1">Belongs to the PPR family. P subfamily.</text>
</comment>
<reference evidence="5 8" key="3">
    <citation type="submission" date="2020-05" db="EMBL/GenBank/DDBJ databases">
        <title>Vigna angularis (adzuki bean) Var. LongXiaoDou No. 4 denovo assembly.</title>
        <authorList>
            <person name="Xiang H."/>
        </authorList>
    </citation>
    <scope>NUCLEOTIDE SEQUENCE [LARGE SCALE GENOMIC DNA]</scope>
    <source>
        <tissue evidence="5">Leaf</tissue>
    </source>
</reference>
<evidence type="ECO:0000256" key="1">
    <source>
        <dbReference type="ARBA" id="ARBA00007626"/>
    </source>
</evidence>
<organism evidence="6 7">
    <name type="scientific">Phaseolus angularis</name>
    <name type="common">Azuki bean</name>
    <name type="synonym">Vigna angularis</name>
    <dbReference type="NCBI Taxonomy" id="3914"/>
    <lineage>
        <taxon>Eukaryota</taxon>
        <taxon>Viridiplantae</taxon>
        <taxon>Streptophyta</taxon>
        <taxon>Embryophyta</taxon>
        <taxon>Tracheophyta</taxon>
        <taxon>Spermatophyta</taxon>
        <taxon>Magnoliopsida</taxon>
        <taxon>eudicotyledons</taxon>
        <taxon>Gunneridae</taxon>
        <taxon>Pentapetalae</taxon>
        <taxon>rosids</taxon>
        <taxon>fabids</taxon>
        <taxon>Fabales</taxon>
        <taxon>Fabaceae</taxon>
        <taxon>Papilionoideae</taxon>
        <taxon>50 kb inversion clade</taxon>
        <taxon>NPAAA clade</taxon>
        <taxon>indigoferoid/millettioid clade</taxon>
        <taxon>Phaseoleae</taxon>
        <taxon>Vigna</taxon>
    </lineage>
</organism>
<feature type="repeat" description="PPR" evidence="3">
    <location>
        <begin position="272"/>
        <end position="306"/>
    </location>
</feature>
<dbReference type="Pfam" id="PF01535">
    <property type="entry name" value="PPR"/>
    <property type="match status" value="2"/>
</dbReference>
<gene>
    <name evidence="5" type="ORF">HKW66_Vig0211440</name>
    <name evidence="6" type="ORF">LR48_Vigan05g225800</name>
</gene>
<dbReference type="Gene3D" id="1.25.40.10">
    <property type="entry name" value="Tetratricopeptide repeat domain"/>
    <property type="match status" value="3"/>
</dbReference>
<dbReference type="InterPro" id="IPR011990">
    <property type="entry name" value="TPR-like_helical_dom_sf"/>
</dbReference>
<accession>A0A0L9UPI3</accession>
<dbReference type="PROSITE" id="PS51375">
    <property type="entry name" value="PPR"/>
    <property type="match status" value="4"/>
</dbReference>
<sequence>MAAPLRLHCYYSYFSSRLHGIARRNSQLTVPLIGIGSWSKFSSEALHQTVSLHSRSQNQYHAPFDFNFNLDDPSLPEFLELLKKVAHSSFQAEGLHSSSFQANRDLICSAIWALREEWKPALLAFKWNCHLNDEKVCNLMVWVSATHGKFSTAWCIIRDMHHSSLSTRQAMLIMIDRYASVNNTVKAIQTFNFMDTFRLTPDQEAFHALLAALCKYGNVEEAQEFMLLNKKLFPLETRSFNIILNGWCNITRDVYEAKRVWREMSKYCITPDGTSYSHMISCFSKEGNLFDSLRLYDQMKKRGWTPGIEIYNSLVYVLTRANCLKEALRTIDKLKEQGLQPDSSTLNAMILPLCETGKLAEARVVFSTMVEENVCPTTETYHAFFEGTDYQGSLEFLSRMKDSGLGPNKDSFLIILTKFLKMKQPVNAVKIWTEMKAYDLVPSCVHYKVMVEELVNCRWFIKARYFYEEMISNGCSADPKLNKLFQKEVPVHGDKGKQNVKNAISNKSAKYCIK</sequence>
<dbReference type="PANTHER" id="PTHR46128">
    <property type="entry name" value="MITOCHONDRIAL GROUP I INTRON SPLICING FACTOR CCM1"/>
    <property type="match status" value="1"/>
</dbReference>
<evidence type="ECO:0000256" key="3">
    <source>
        <dbReference type="PROSITE-ProRule" id="PRU00708"/>
    </source>
</evidence>
<dbReference type="NCBIfam" id="TIGR00756">
    <property type="entry name" value="PPR"/>
    <property type="match status" value="3"/>
</dbReference>
<dbReference type="InterPro" id="IPR057027">
    <property type="entry name" value="TPR_mt"/>
</dbReference>
<evidence type="ECO:0000313" key="7">
    <source>
        <dbReference type="Proteomes" id="UP000053144"/>
    </source>
</evidence>
<dbReference type="Gramene" id="KOM44653">
    <property type="protein sequence ID" value="KOM44653"/>
    <property type="gene ID" value="LR48_Vigan05g225800"/>
</dbReference>
<evidence type="ECO:0000256" key="2">
    <source>
        <dbReference type="ARBA" id="ARBA00022737"/>
    </source>
</evidence>
<feature type="domain" description="Pentatricopeptide repeat-containing protein-mitochondrial" evidence="4">
    <location>
        <begin position="259"/>
        <end position="367"/>
    </location>
</feature>
<dbReference type="EMBL" id="JABFOF010000011">
    <property type="protein sequence ID" value="KAG2370970.1"/>
    <property type="molecule type" value="Genomic_DNA"/>
</dbReference>
<dbReference type="Proteomes" id="UP000053144">
    <property type="component" value="Chromosome 5"/>
</dbReference>
<dbReference type="AlphaFoldDB" id="A0A0L9UPI3"/>
<proteinExistence type="inferred from homology"/>
<dbReference type="PANTHER" id="PTHR46128:SF73">
    <property type="entry name" value="CRIB DOMAIN-CONTAINING PROTEIN"/>
    <property type="match status" value="1"/>
</dbReference>
<evidence type="ECO:0000313" key="5">
    <source>
        <dbReference type="EMBL" id="KAG2370970.1"/>
    </source>
</evidence>
<evidence type="ECO:0000259" key="4">
    <source>
        <dbReference type="Pfam" id="PF23276"/>
    </source>
</evidence>
<feature type="repeat" description="PPR" evidence="3">
    <location>
        <begin position="236"/>
        <end position="271"/>
    </location>
</feature>
<dbReference type="OMA" id="SMIRPLC"/>
<dbReference type="KEGG" id="var:108333414"/>